<dbReference type="RefSeq" id="WP_149757578.1">
    <property type="nucleotide sequence ID" value="NZ_FOMS01000013.1"/>
</dbReference>
<dbReference type="EMBL" id="FOMS01000013">
    <property type="protein sequence ID" value="SFE65394.1"/>
    <property type="molecule type" value="Genomic_DNA"/>
</dbReference>
<organism evidence="2 3">
    <name type="scientific">Roseivivax sediminis</name>
    <dbReference type="NCBI Taxonomy" id="936889"/>
    <lineage>
        <taxon>Bacteria</taxon>
        <taxon>Pseudomonadati</taxon>
        <taxon>Pseudomonadota</taxon>
        <taxon>Alphaproteobacteria</taxon>
        <taxon>Rhodobacterales</taxon>
        <taxon>Roseobacteraceae</taxon>
        <taxon>Roseivivax</taxon>
    </lineage>
</organism>
<dbReference type="AlphaFoldDB" id="A0A1I2CAW0"/>
<feature type="region of interest" description="Disordered" evidence="1">
    <location>
        <begin position="22"/>
        <end position="126"/>
    </location>
</feature>
<feature type="compositionally biased region" description="Low complexity" evidence="1">
    <location>
        <begin position="149"/>
        <end position="172"/>
    </location>
</feature>
<name>A0A1I2CAW0_9RHOB</name>
<evidence type="ECO:0000256" key="1">
    <source>
        <dbReference type="SAM" id="MobiDB-lite"/>
    </source>
</evidence>
<reference evidence="2 3" key="1">
    <citation type="submission" date="2016-10" db="EMBL/GenBank/DDBJ databases">
        <authorList>
            <person name="Varghese N."/>
            <person name="Submissions S."/>
        </authorList>
    </citation>
    <scope>NUCLEOTIDE SEQUENCE [LARGE SCALE GENOMIC DNA]</scope>
    <source>
        <strain evidence="3">YIM D21,KCTC 23444,ACCC 10710</strain>
    </source>
</reference>
<proteinExistence type="predicted"/>
<keyword evidence="3" id="KW-1185">Reference proteome</keyword>
<evidence type="ECO:0008006" key="4">
    <source>
        <dbReference type="Google" id="ProtNLM"/>
    </source>
</evidence>
<gene>
    <name evidence="2" type="ORF">SAMN04515678_11325</name>
</gene>
<accession>A0A1I2CAW0</accession>
<feature type="region of interest" description="Disordered" evidence="1">
    <location>
        <begin position="146"/>
        <end position="271"/>
    </location>
</feature>
<feature type="compositionally biased region" description="Low complexity" evidence="1">
    <location>
        <begin position="258"/>
        <end position="271"/>
    </location>
</feature>
<protein>
    <recommendedName>
        <fullName evidence="4">DUF2497 domain-containing protein</fullName>
    </recommendedName>
</protein>
<evidence type="ECO:0000313" key="2">
    <source>
        <dbReference type="EMBL" id="SFE65394.1"/>
    </source>
</evidence>
<dbReference type="OrthoDB" id="7875768at2"/>
<evidence type="ECO:0000313" key="3">
    <source>
        <dbReference type="Proteomes" id="UP000325289"/>
    </source>
</evidence>
<sequence length="317" mass="33142">MTNHASNVEIEDVLSSIRRLVSEDGRARLRPEEPPAEESETLVLTPQQRVRESDDDGGSAEPATGTGPMLLSQPLADTGEGQNGDGPLDLQTLVEREVAAALVAGDEAPEGDAAREEVVSPWSEEAEAMAGKAFDLRRAEAEVPPLEIAGGVDVGDGAPEGADGAGEASDGKGVAGDLEGGQANEAPSEGVQTGLEPRSDTEAARAAQEAAHVLFQAERAGPGKSAQSLEDKISELEAMIDQSDDGSDTAARDMRQQDPLPGLSPASAPPDAEALREIVADIVRQELQGALGERITRNVRKLVRREIQRALAEVDAE</sequence>
<feature type="compositionally biased region" description="Basic and acidic residues" evidence="1">
    <location>
        <begin position="22"/>
        <end position="33"/>
    </location>
</feature>
<dbReference type="Proteomes" id="UP000325289">
    <property type="component" value="Unassembled WGS sequence"/>
</dbReference>